<evidence type="ECO:0000313" key="1">
    <source>
        <dbReference type="EMBL" id="MEW3467658.1"/>
    </source>
</evidence>
<comment type="caution">
    <text evidence="1">The sequence shown here is derived from an EMBL/GenBank/DDBJ whole genome shotgun (WGS) entry which is preliminary data.</text>
</comment>
<protein>
    <submittedName>
        <fullName evidence="1">Phage tail domain-containing protein</fullName>
    </submittedName>
</protein>
<name>A0ABV3MH00_9ENTE</name>
<dbReference type="RefSeq" id="WP_196044603.1">
    <property type="nucleotide sequence ID" value="NZ_JBFDTA010000002.1"/>
</dbReference>
<evidence type="ECO:0000313" key="2">
    <source>
        <dbReference type="Proteomes" id="UP001554047"/>
    </source>
</evidence>
<gene>
    <name evidence="1" type="ORF">AB1I55_16305</name>
</gene>
<accession>A0ABV3MH00</accession>
<dbReference type="EMBL" id="JBFDTB010000040">
    <property type="protein sequence ID" value="MEW3467658.1"/>
    <property type="molecule type" value="Genomic_DNA"/>
</dbReference>
<dbReference type="Proteomes" id="UP001554047">
    <property type="component" value="Unassembled WGS sequence"/>
</dbReference>
<keyword evidence="2" id="KW-1185">Reference proteome</keyword>
<organism evidence="1 2">
    <name type="scientific">Enterococcus entomosocium</name>
    <dbReference type="NCBI Taxonomy" id="3034352"/>
    <lineage>
        <taxon>Bacteria</taxon>
        <taxon>Bacillati</taxon>
        <taxon>Bacillota</taxon>
        <taxon>Bacilli</taxon>
        <taxon>Lactobacillales</taxon>
        <taxon>Enterococcaceae</taxon>
        <taxon>Enterococcus</taxon>
    </lineage>
</organism>
<reference evidence="1 2" key="1">
    <citation type="submission" date="2024-05" db="EMBL/GenBank/DDBJ databases">
        <title>Human gut microbiome strain richness.</title>
        <authorList>
            <person name="Chen-Liaw A."/>
        </authorList>
    </citation>
    <scope>NUCLEOTIDE SEQUENCE [LARGE SCALE GENOMIC DNA]</scope>
    <source>
        <strain evidence="1 2">J1100102st1_G3_J1100102_180507</strain>
    </source>
</reference>
<sequence>MKSDVLIKFGSYELTKNMDLIESPDFSILPLSDTELEESENDKKLSLKFQMESDDFVQSRDELALALYGKKENKLTISIFENRYWLMSVEDSTSFVRSMDSRDTIDVEIEFKLSKNRSFSTVIETFSTKLNSENVLEFEINNSGTVPVPVDYRIKLKKESGFIGLVSEYGAMQFGLVNEADGTMVESDKSKQLTNNINGNFDNWTNGTTFYQDQNKKSVTTMSANATYGLGILPASFSNTANSNFFGAIKEISLSESARNWYLWAQAWFETGRMGQTGMWTLAIVDEQNKPIAAYILRKGDTTGNKAQCYFWLNGKIVKTFDFTASYWEKDNPYGSESKNARRNPFDIRKEGNRVRFFWRGSYYYYTDSAIENVKASKVQFFVGQFKGRNTSTQKVTHMYISNLAFTKLNVETWRDDPNRFPNNSEIFISGSETLLYLNEMPRPDDEIRGSTWFKVPPGLTTVQLLLSDFAEVETATAELRREYL</sequence>
<proteinExistence type="predicted"/>